<protein>
    <submittedName>
        <fullName evidence="7">MFS transporter</fullName>
    </submittedName>
</protein>
<reference evidence="7 8" key="1">
    <citation type="submission" date="2024-09" db="EMBL/GenBank/DDBJ databases">
        <authorList>
            <person name="Pan X."/>
        </authorList>
    </citation>
    <scope>NUCLEOTIDE SEQUENCE [LARGE SCALE GENOMIC DNA]</scope>
    <source>
        <strain evidence="7 8">B2969</strain>
    </source>
</reference>
<evidence type="ECO:0000259" key="6">
    <source>
        <dbReference type="PROSITE" id="PS50850"/>
    </source>
</evidence>
<dbReference type="PROSITE" id="PS50850">
    <property type="entry name" value="MFS"/>
    <property type="match status" value="1"/>
</dbReference>
<dbReference type="PANTHER" id="PTHR23523">
    <property type="match status" value="1"/>
</dbReference>
<accession>A0ABW7Q8G6</accession>
<dbReference type="PANTHER" id="PTHR23523:SF2">
    <property type="entry name" value="2-NITROIMIDAZOLE TRANSPORTER"/>
    <property type="match status" value="1"/>
</dbReference>
<organism evidence="7 8">
    <name type="scientific">Microbacterium alkaliflavum</name>
    <dbReference type="NCBI Taxonomy" id="3248839"/>
    <lineage>
        <taxon>Bacteria</taxon>
        <taxon>Bacillati</taxon>
        <taxon>Actinomycetota</taxon>
        <taxon>Actinomycetes</taxon>
        <taxon>Micrococcales</taxon>
        <taxon>Microbacteriaceae</taxon>
        <taxon>Microbacterium</taxon>
    </lineage>
</organism>
<feature type="transmembrane region" description="Helical" evidence="5">
    <location>
        <begin position="250"/>
        <end position="274"/>
    </location>
</feature>
<dbReference type="Pfam" id="PF07690">
    <property type="entry name" value="MFS_1"/>
    <property type="match status" value="1"/>
</dbReference>
<name>A0ABW7Q8G6_9MICO</name>
<feature type="transmembrane region" description="Helical" evidence="5">
    <location>
        <begin position="103"/>
        <end position="125"/>
    </location>
</feature>
<dbReference type="Gene3D" id="1.20.1250.20">
    <property type="entry name" value="MFS general substrate transporter like domains"/>
    <property type="match status" value="1"/>
</dbReference>
<keyword evidence="3 5" id="KW-1133">Transmembrane helix</keyword>
<dbReference type="RefSeq" id="WP_397556607.1">
    <property type="nucleotide sequence ID" value="NZ_JBIQWL010000004.1"/>
</dbReference>
<feature type="transmembrane region" description="Helical" evidence="5">
    <location>
        <begin position="346"/>
        <end position="363"/>
    </location>
</feature>
<feature type="transmembrane region" description="Helical" evidence="5">
    <location>
        <begin position="304"/>
        <end position="325"/>
    </location>
</feature>
<feature type="transmembrane region" description="Helical" evidence="5">
    <location>
        <begin position="79"/>
        <end position="97"/>
    </location>
</feature>
<dbReference type="EMBL" id="JBIQWL010000004">
    <property type="protein sequence ID" value="MFH8251149.1"/>
    <property type="molecule type" value="Genomic_DNA"/>
</dbReference>
<gene>
    <name evidence="7" type="ORF">ACH3VR_12335</name>
</gene>
<evidence type="ECO:0000313" key="8">
    <source>
        <dbReference type="Proteomes" id="UP001610861"/>
    </source>
</evidence>
<keyword evidence="4 5" id="KW-0472">Membrane</keyword>
<feature type="transmembrane region" description="Helical" evidence="5">
    <location>
        <begin position="369"/>
        <end position="389"/>
    </location>
</feature>
<feature type="domain" description="Major facilitator superfamily (MFS) profile" evidence="6">
    <location>
        <begin position="9"/>
        <end position="393"/>
    </location>
</feature>
<dbReference type="InterPro" id="IPR020846">
    <property type="entry name" value="MFS_dom"/>
</dbReference>
<keyword evidence="2 5" id="KW-0812">Transmembrane</keyword>
<evidence type="ECO:0000256" key="1">
    <source>
        <dbReference type="ARBA" id="ARBA00004651"/>
    </source>
</evidence>
<feature type="transmembrane region" description="Helical" evidence="5">
    <location>
        <begin position="48"/>
        <end position="67"/>
    </location>
</feature>
<comment type="subcellular location">
    <subcellularLocation>
        <location evidence="1">Cell membrane</location>
        <topology evidence="1">Multi-pass membrane protein</topology>
    </subcellularLocation>
</comment>
<dbReference type="InterPro" id="IPR036259">
    <property type="entry name" value="MFS_trans_sf"/>
</dbReference>
<comment type="caution">
    <text evidence="7">The sequence shown here is derived from an EMBL/GenBank/DDBJ whole genome shotgun (WGS) entry which is preliminary data.</text>
</comment>
<evidence type="ECO:0000313" key="7">
    <source>
        <dbReference type="EMBL" id="MFH8251149.1"/>
    </source>
</evidence>
<evidence type="ECO:0000256" key="3">
    <source>
        <dbReference type="ARBA" id="ARBA00022989"/>
    </source>
</evidence>
<proteinExistence type="predicted"/>
<evidence type="ECO:0000256" key="4">
    <source>
        <dbReference type="ARBA" id="ARBA00023136"/>
    </source>
</evidence>
<feature type="transmembrane region" description="Helical" evidence="5">
    <location>
        <begin position="281"/>
        <end position="298"/>
    </location>
</feature>
<dbReference type="InterPro" id="IPR052524">
    <property type="entry name" value="MFS_Cyanate_Porter"/>
</dbReference>
<keyword evidence="8" id="KW-1185">Reference proteome</keyword>
<evidence type="ECO:0000256" key="2">
    <source>
        <dbReference type="ARBA" id="ARBA00022692"/>
    </source>
</evidence>
<dbReference type="InterPro" id="IPR011701">
    <property type="entry name" value="MFS"/>
</dbReference>
<evidence type="ECO:0000256" key="5">
    <source>
        <dbReference type="SAM" id="Phobius"/>
    </source>
</evidence>
<feature type="transmembrane region" description="Helical" evidence="5">
    <location>
        <begin position="137"/>
        <end position="158"/>
    </location>
</feature>
<feature type="transmembrane region" description="Helical" evidence="5">
    <location>
        <begin position="170"/>
        <end position="192"/>
    </location>
</feature>
<dbReference type="SUPFAM" id="SSF103473">
    <property type="entry name" value="MFS general substrate transporter"/>
    <property type="match status" value="1"/>
</dbReference>
<feature type="transmembrane region" description="Helical" evidence="5">
    <location>
        <begin position="216"/>
        <end position="238"/>
    </location>
</feature>
<dbReference type="Proteomes" id="UP001610861">
    <property type="component" value="Unassembled WGS sequence"/>
</dbReference>
<sequence length="399" mass="41397">MGVGKRSEAIVGLVVATCLVAANMRPTITAVGPLLAQIGDDTGLPPTMLGLLGAVPLITWALVSPLARDVSRRFGMSRAVTWSLVVLSVGTVVRSLPGPTASLWLGTAIIGCALAIVNVLMPAAIKRDFPERVPAMMAAYTALLGGLGAVASGIAVPVSHLELPTGEAGWRFALFLIGFALLPFAIGAWAWATRGAGREAANGAAHGRTGIWRDPVAWTVAAYMGFQASTFYMLLTWLASISTSTGRSAVVAGVDVMIFQIFSVAGSLVIPFLLRGRLERWVPALIPPLGIVGVVGLMAAPDAILAWVVLIGLSSGASLGMTLTLMAQRARDHDASAALSGMSQSVGYVLAALGPVLFGWVHATVGGWVVPLALVLLVMVGQTVTGVFAGRETYVLERR</sequence>